<dbReference type="EMBL" id="DS995749">
    <property type="protein sequence ID" value="EGE06576.1"/>
    <property type="molecule type" value="Genomic_DNA"/>
</dbReference>
<sequence>MDHSFTCSYGPVTLEPPYDTFDGRYLLTERANGPPLVNLDGSGGSSDTLEATRHESNVMQHGYWDESELDRKKEARERSEVDVRTALWTTGSWKR</sequence>
<gene>
    <name evidence="2" type="ORF">TEQG_05574</name>
</gene>
<dbReference type="Proteomes" id="UP000009169">
    <property type="component" value="Unassembled WGS sequence"/>
</dbReference>
<protein>
    <submittedName>
        <fullName evidence="2">Uncharacterized protein</fullName>
    </submittedName>
</protein>
<evidence type="ECO:0000313" key="2">
    <source>
        <dbReference type="EMBL" id="EGE06576.1"/>
    </source>
</evidence>
<feature type="region of interest" description="Disordered" evidence="1">
    <location>
        <begin position="32"/>
        <end position="60"/>
    </location>
</feature>
<organism evidence="2 3">
    <name type="scientific">Trichophyton equinum (strain ATCC MYA-4606 / CBS 127.97)</name>
    <name type="common">Horse ringworm fungus</name>
    <dbReference type="NCBI Taxonomy" id="559882"/>
    <lineage>
        <taxon>Eukaryota</taxon>
        <taxon>Fungi</taxon>
        <taxon>Dikarya</taxon>
        <taxon>Ascomycota</taxon>
        <taxon>Pezizomycotina</taxon>
        <taxon>Eurotiomycetes</taxon>
        <taxon>Eurotiomycetidae</taxon>
        <taxon>Onygenales</taxon>
        <taxon>Arthrodermataceae</taxon>
        <taxon>Trichophyton</taxon>
    </lineage>
</organism>
<dbReference type="AlphaFoldDB" id="F2PXF8"/>
<dbReference type="VEuPathDB" id="FungiDB:TEQG_05574"/>
<proteinExistence type="predicted"/>
<accession>F2PXF8</accession>
<dbReference type="HOGENOM" id="CLU_2374282_0_0_1"/>
<keyword evidence="3" id="KW-1185">Reference proteome</keyword>
<evidence type="ECO:0000313" key="3">
    <source>
        <dbReference type="Proteomes" id="UP000009169"/>
    </source>
</evidence>
<reference evidence="3" key="1">
    <citation type="journal article" date="2012" name="MBio">
        <title>Comparative genome analysis of Trichophyton rubrum and related dermatophytes reveals candidate genes involved in infection.</title>
        <authorList>
            <person name="Martinez D.A."/>
            <person name="Oliver B.G."/>
            <person name="Graeser Y."/>
            <person name="Goldberg J.M."/>
            <person name="Li W."/>
            <person name="Martinez-Rossi N.M."/>
            <person name="Monod M."/>
            <person name="Shelest E."/>
            <person name="Barton R.C."/>
            <person name="Birch E."/>
            <person name="Brakhage A.A."/>
            <person name="Chen Z."/>
            <person name="Gurr S.J."/>
            <person name="Heiman D."/>
            <person name="Heitman J."/>
            <person name="Kosti I."/>
            <person name="Rossi A."/>
            <person name="Saif S."/>
            <person name="Samalova M."/>
            <person name="Saunders C.W."/>
            <person name="Shea T."/>
            <person name="Summerbell R.C."/>
            <person name="Xu J."/>
            <person name="Young S."/>
            <person name="Zeng Q."/>
            <person name="Birren B.W."/>
            <person name="Cuomo C.A."/>
            <person name="White T.C."/>
        </authorList>
    </citation>
    <scope>NUCLEOTIDE SEQUENCE [LARGE SCALE GENOMIC DNA]</scope>
    <source>
        <strain evidence="3">ATCC MYA-4606 / CBS 127.97</strain>
    </source>
</reference>
<evidence type="ECO:0000256" key="1">
    <source>
        <dbReference type="SAM" id="MobiDB-lite"/>
    </source>
</evidence>
<name>F2PXF8_TRIEC</name>